<dbReference type="Gene3D" id="3.30.70.330">
    <property type="match status" value="1"/>
</dbReference>
<dbReference type="Pfam" id="PF01480">
    <property type="entry name" value="PWI"/>
    <property type="match status" value="1"/>
</dbReference>
<evidence type="ECO:0000256" key="4">
    <source>
        <dbReference type="ARBA" id="ARBA00022884"/>
    </source>
</evidence>
<evidence type="ECO:0000256" key="7">
    <source>
        <dbReference type="PROSITE-ProRule" id="PRU00723"/>
    </source>
</evidence>
<dbReference type="VEuPathDB" id="FungiDB:TAPDE_002809"/>
<evidence type="ECO:0000313" key="11">
    <source>
        <dbReference type="EMBL" id="CCG82685.1"/>
    </source>
</evidence>
<dbReference type="InterPro" id="IPR035979">
    <property type="entry name" value="RBD_domain_sf"/>
</dbReference>
<dbReference type="CDD" id="cd12257">
    <property type="entry name" value="RRM1_RBM26_like"/>
    <property type="match status" value="1"/>
</dbReference>
<feature type="domain" description="RRM" evidence="9">
    <location>
        <begin position="247"/>
        <end position="329"/>
    </location>
</feature>
<feature type="compositionally biased region" description="Low complexity" evidence="8">
    <location>
        <begin position="98"/>
        <end position="113"/>
    </location>
</feature>
<keyword evidence="2 7" id="KW-0863">Zinc-finger</keyword>
<gene>
    <name evidence="11" type="ORF">TAPDE_002809</name>
</gene>
<dbReference type="GO" id="GO:0005634">
    <property type="term" value="C:nucleus"/>
    <property type="evidence" value="ECO:0007669"/>
    <property type="project" value="TreeGrafter"/>
</dbReference>
<feature type="compositionally biased region" description="Gly residues" evidence="8">
    <location>
        <begin position="433"/>
        <end position="447"/>
    </location>
</feature>
<feature type="region of interest" description="Disordered" evidence="8">
    <location>
        <begin position="431"/>
        <end position="462"/>
    </location>
</feature>
<feature type="compositionally biased region" description="Basic and acidic residues" evidence="8">
    <location>
        <begin position="222"/>
        <end position="244"/>
    </location>
</feature>
<evidence type="ECO:0000256" key="8">
    <source>
        <dbReference type="SAM" id="MobiDB-lite"/>
    </source>
</evidence>
<comment type="function">
    <text evidence="5">May be involved in the turnover of nuclear polyadenylated (pA+) RNA.</text>
</comment>
<dbReference type="STRING" id="1097556.R4XE26"/>
<sequence>MLFSDDDEPALKTWLEQRLSKVSDAEAPILAEYCIALLKHEQSEKQVHALCVEQLSDFLRGDTTKFVDDVFQAIRSRTFIKGGALNVKQPRQTHGDSKASSSTSIRKSTAAVPVEAVAPSESPMQYPPMPMPPPAMMADPVFLQYMQQAQTIPRKRKHCFAFEQKGFCHRGAACPYEHKTPQPERNLHEYDPNFSAMGNGAQANPRPYVRETYQNQVQNKLPTKDRQSVARQSEKNSQKPEYDTSKSTLVVDNIPQERLDEESVRNYFQTFGTMDHIDISMTRRQAVIKFSTWESANSAYTSPAPIFNNRFVKLFWHKNKAVKSKPPQEDVSMSTEPEVDVQALQAKQKEHEERLEKKRLMEQRAAELAQQKAELQQRQNEQQARIRQLESSSSKVAAPQSATSALEAQLNELKAKAAALGLTADDLRSPVGAGRGSMRGARGGSYRGRGKSVPYPSTRPRTLDLRPRTIRIKSTFVPASELEAQIRASTEYDAVHCESGDTLKVTFKTRRDAELFSARHARHEMSWVRDDQNGSNGSGHAEQTLKDVGDDDDGDGAGRYDD</sequence>
<evidence type="ECO:0000256" key="1">
    <source>
        <dbReference type="ARBA" id="ARBA00022723"/>
    </source>
</evidence>
<feature type="zinc finger region" description="C3H1-type" evidence="7">
    <location>
        <begin position="153"/>
        <end position="181"/>
    </location>
</feature>
<dbReference type="PROSITE" id="PS50102">
    <property type="entry name" value="RRM"/>
    <property type="match status" value="1"/>
</dbReference>
<evidence type="ECO:0000256" key="6">
    <source>
        <dbReference type="PROSITE-ProRule" id="PRU00176"/>
    </source>
</evidence>
<dbReference type="EMBL" id="CAHR02000096">
    <property type="protein sequence ID" value="CCG82685.1"/>
    <property type="molecule type" value="Genomic_DNA"/>
</dbReference>
<dbReference type="PANTHER" id="PTHR14398">
    <property type="entry name" value="RNA RECOGNITION RRM/RNP DOMAIN"/>
    <property type="match status" value="1"/>
</dbReference>
<keyword evidence="12" id="KW-1185">Reference proteome</keyword>
<feature type="domain" description="C3H1-type" evidence="10">
    <location>
        <begin position="153"/>
        <end position="181"/>
    </location>
</feature>
<dbReference type="Gene3D" id="1.20.1390.10">
    <property type="entry name" value="PWI domain"/>
    <property type="match status" value="1"/>
</dbReference>
<reference evidence="11 12" key="1">
    <citation type="journal article" date="2013" name="MBio">
        <title>Genome sequencing of the plant pathogen Taphrina deformans, the causal agent of peach leaf curl.</title>
        <authorList>
            <person name="Cisse O.H."/>
            <person name="Almeida J.M.G.C.F."/>
            <person name="Fonseca A."/>
            <person name="Kumar A.A."/>
            <person name="Salojaervi J."/>
            <person name="Overmyer K."/>
            <person name="Hauser P.M."/>
            <person name="Pagni M."/>
        </authorList>
    </citation>
    <scope>NUCLEOTIDE SEQUENCE [LARGE SCALE GENOMIC DNA]</scope>
    <source>
        <strain evidence="12">PYCC 5710 / ATCC 11124 / CBS 356.35 / IMI 108563 / JCM 9778 / NBRC 8474</strain>
    </source>
</reference>
<proteinExistence type="predicted"/>
<dbReference type="OrthoDB" id="443401at2759"/>
<feature type="region of interest" description="Disordered" evidence="8">
    <location>
        <begin position="182"/>
        <end position="205"/>
    </location>
</feature>
<dbReference type="InterPro" id="IPR036855">
    <property type="entry name" value="Znf_CCCH_sf"/>
</dbReference>
<dbReference type="PROSITE" id="PS50103">
    <property type="entry name" value="ZF_C3H1"/>
    <property type="match status" value="1"/>
</dbReference>
<dbReference type="InterPro" id="IPR002483">
    <property type="entry name" value="PWI_dom"/>
</dbReference>
<feature type="region of interest" description="Disordered" evidence="8">
    <location>
        <begin position="527"/>
        <end position="562"/>
    </location>
</feature>
<feature type="compositionally biased region" description="Low complexity" evidence="8">
    <location>
        <begin position="369"/>
        <end position="386"/>
    </location>
</feature>
<accession>R4XE26</accession>
<dbReference type="PANTHER" id="PTHR14398:SF0">
    <property type="entry name" value="ZINC FINGER PROTEIN SWM"/>
    <property type="match status" value="1"/>
</dbReference>
<feature type="compositionally biased region" description="Polar residues" evidence="8">
    <location>
        <begin position="389"/>
        <end position="400"/>
    </location>
</feature>
<feature type="region of interest" description="Disordered" evidence="8">
    <location>
        <begin position="85"/>
        <end position="113"/>
    </location>
</feature>
<dbReference type="Proteomes" id="UP000013776">
    <property type="component" value="Unassembled WGS sequence"/>
</dbReference>
<name>R4XE26_TAPDE</name>
<dbReference type="InterPro" id="IPR000504">
    <property type="entry name" value="RRM_dom"/>
</dbReference>
<dbReference type="InterPro" id="IPR045137">
    <property type="entry name" value="RBM26/27"/>
</dbReference>
<feature type="region of interest" description="Disordered" evidence="8">
    <location>
        <begin position="369"/>
        <end position="400"/>
    </location>
</feature>
<evidence type="ECO:0000256" key="5">
    <source>
        <dbReference type="ARBA" id="ARBA00043866"/>
    </source>
</evidence>
<organism evidence="11 12">
    <name type="scientific">Taphrina deformans (strain PYCC 5710 / ATCC 11124 / CBS 356.35 / IMI 108563 / JCM 9778 / NBRC 8474)</name>
    <name type="common">Peach leaf curl fungus</name>
    <name type="synonym">Lalaria deformans</name>
    <dbReference type="NCBI Taxonomy" id="1097556"/>
    <lineage>
        <taxon>Eukaryota</taxon>
        <taxon>Fungi</taxon>
        <taxon>Dikarya</taxon>
        <taxon>Ascomycota</taxon>
        <taxon>Taphrinomycotina</taxon>
        <taxon>Taphrinomycetes</taxon>
        <taxon>Taphrinales</taxon>
        <taxon>Taphrinaceae</taxon>
        <taxon>Taphrina</taxon>
    </lineage>
</organism>
<evidence type="ECO:0000259" key="9">
    <source>
        <dbReference type="PROSITE" id="PS50102"/>
    </source>
</evidence>
<dbReference type="SUPFAM" id="SSF54928">
    <property type="entry name" value="RNA-binding domain, RBD"/>
    <property type="match status" value="1"/>
</dbReference>
<dbReference type="AlphaFoldDB" id="R4XE26"/>
<comment type="caution">
    <text evidence="11">The sequence shown here is derived from an EMBL/GenBank/DDBJ whole genome shotgun (WGS) entry which is preliminary data.</text>
</comment>
<keyword evidence="3 7" id="KW-0862">Zinc</keyword>
<evidence type="ECO:0000256" key="2">
    <source>
        <dbReference type="ARBA" id="ARBA00022771"/>
    </source>
</evidence>
<evidence type="ECO:0000259" key="10">
    <source>
        <dbReference type="PROSITE" id="PS50103"/>
    </source>
</evidence>
<feature type="region of interest" description="Disordered" evidence="8">
    <location>
        <begin position="218"/>
        <end position="248"/>
    </location>
</feature>
<evidence type="ECO:0000256" key="3">
    <source>
        <dbReference type="ARBA" id="ARBA00022833"/>
    </source>
</evidence>
<protein>
    <recommendedName>
        <fullName evidence="13">CCCH zinc finger and RRM domain-containing protein</fullName>
    </recommendedName>
</protein>
<dbReference type="eggNOG" id="KOG2135">
    <property type="taxonomic scope" value="Eukaryota"/>
</dbReference>
<dbReference type="SUPFAM" id="SSF90229">
    <property type="entry name" value="CCCH zinc finger"/>
    <property type="match status" value="1"/>
</dbReference>
<dbReference type="GO" id="GO:0008270">
    <property type="term" value="F:zinc ion binding"/>
    <property type="evidence" value="ECO:0007669"/>
    <property type="project" value="UniProtKB-KW"/>
</dbReference>
<keyword evidence="4 6" id="KW-0694">RNA-binding</keyword>
<evidence type="ECO:0008006" key="13">
    <source>
        <dbReference type="Google" id="ProtNLM"/>
    </source>
</evidence>
<keyword evidence="1 7" id="KW-0479">Metal-binding</keyword>
<evidence type="ECO:0000313" key="12">
    <source>
        <dbReference type="Proteomes" id="UP000013776"/>
    </source>
</evidence>
<dbReference type="InterPro" id="IPR012677">
    <property type="entry name" value="Nucleotide-bd_a/b_plait_sf"/>
</dbReference>
<dbReference type="GO" id="GO:0003723">
    <property type="term" value="F:RNA binding"/>
    <property type="evidence" value="ECO:0007669"/>
    <property type="project" value="UniProtKB-UniRule"/>
</dbReference>
<feature type="compositionally biased region" description="Basic and acidic residues" evidence="8">
    <location>
        <begin position="182"/>
        <end position="191"/>
    </location>
</feature>
<dbReference type="InterPro" id="IPR000571">
    <property type="entry name" value="Znf_CCCH"/>
</dbReference>